<protein>
    <submittedName>
        <fullName evidence="1">Uncharacterized protein</fullName>
    </submittedName>
</protein>
<proteinExistence type="predicted"/>
<name>A0AA39V3Y0_9LECA</name>
<comment type="caution">
    <text evidence="1">The sequence shown here is derived from an EMBL/GenBank/DDBJ whole genome shotgun (WGS) entry which is preliminary data.</text>
</comment>
<keyword evidence="2" id="KW-1185">Reference proteome</keyword>
<gene>
    <name evidence="1" type="ORF">JMJ35_006941</name>
</gene>
<dbReference type="AlphaFoldDB" id="A0AA39V3Y0"/>
<reference evidence="1" key="1">
    <citation type="submission" date="2023-03" db="EMBL/GenBank/DDBJ databases">
        <title>Complete genome of Cladonia borealis.</title>
        <authorList>
            <person name="Park H."/>
        </authorList>
    </citation>
    <scope>NUCLEOTIDE SEQUENCE</scope>
    <source>
        <strain evidence="1">ANT050790</strain>
    </source>
</reference>
<sequence>MASVANKPFRFIYTSGVTIERDQGKSLPFLSDSILCVYVNSFVLISLQTPRELSNAGRAETAILEFAKQHRPGVEVTVTKPGGIEAPGYKASTSAAMKKMLETFGYTPTRILRKEDYLY</sequence>
<organism evidence="1 2">
    <name type="scientific">Cladonia borealis</name>
    <dbReference type="NCBI Taxonomy" id="184061"/>
    <lineage>
        <taxon>Eukaryota</taxon>
        <taxon>Fungi</taxon>
        <taxon>Dikarya</taxon>
        <taxon>Ascomycota</taxon>
        <taxon>Pezizomycotina</taxon>
        <taxon>Lecanoromycetes</taxon>
        <taxon>OSLEUM clade</taxon>
        <taxon>Lecanoromycetidae</taxon>
        <taxon>Lecanorales</taxon>
        <taxon>Lecanorineae</taxon>
        <taxon>Cladoniaceae</taxon>
        <taxon>Cladonia</taxon>
    </lineage>
</organism>
<dbReference type="EMBL" id="JAFEKC020000015">
    <property type="protein sequence ID" value="KAK0510509.1"/>
    <property type="molecule type" value="Genomic_DNA"/>
</dbReference>
<accession>A0AA39V3Y0</accession>
<dbReference type="Proteomes" id="UP001166286">
    <property type="component" value="Unassembled WGS sequence"/>
</dbReference>
<evidence type="ECO:0000313" key="2">
    <source>
        <dbReference type="Proteomes" id="UP001166286"/>
    </source>
</evidence>
<evidence type="ECO:0000313" key="1">
    <source>
        <dbReference type="EMBL" id="KAK0510509.1"/>
    </source>
</evidence>